<dbReference type="PROSITE" id="PS00217">
    <property type="entry name" value="SUGAR_TRANSPORT_2"/>
    <property type="match status" value="1"/>
</dbReference>
<dbReference type="GO" id="GO:0016020">
    <property type="term" value="C:membrane"/>
    <property type="evidence" value="ECO:0007669"/>
    <property type="project" value="UniProtKB-SubCell"/>
</dbReference>
<dbReference type="GO" id="GO:0015798">
    <property type="term" value="P:myo-inositol transport"/>
    <property type="evidence" value="ECO:0007669"/>
    <property type="project" value="UniProtKB-ARBA"/>
</dbReference>
<feature type="compositionally biased region" description="Polar residues" evidence="7">
    <location>
        <begin position="658"/>
        <end position="668"/>
    </location>
</feature>
<feature type="transmembrane region" description="Helical" evidence="8">
    <location>
        <begin position="137"/>
        <end position="160"/>
    </location>
</feature>
<dbReference type="GO" id="GO:0015791">
    <property type="term" value="P:polyol transmembrane transport"/>
    <property type="evidence" value="ECO:0007669"/>
    <property type="project" value="UniProtKB-ARBA"/>
</dbReference>
<dbReference type="VEuPathDB" id="FungiDB:HMPREF1541_06651"/>
<feature type="transmembrane region" description="Helical" evidence="8">
    <location>
        <begin position="401"/>
        <end position="421"/>
    </location>
</feature>
<dbReference type="Gene3D" id="1.20.1250.20">
    <property type="entry name" value="MFS general substrate transporter like domains"/>
    <property type="match status" value="1"/>
</dbReference>
<dbReference type="Pfam" id="PF00083">
    <property type="entry name" value="Sugar_tr"/>
    <property type="match status" value="1"/>
</dbReference>
<dbReference type="PRINTS" id="PR00171">
    <property type="entry name" value="SUGRTRNSPORT"/>
</dbReference>
<dbReference type="PANTHER" id="PTHR48020:SF40">
    <property type="entry name" value="MAJOR FACILITATOR SUPERFAMILY (MFS) PROFILE DOMAIN-CONTAINING PROTEIN"/>
    <property type="match status" value="1"/>
</dbReference>
<name>W2RSB5_CYPE1</name>
<reference evidence="10 11" key="1">
    <citation type="submission" date="2013-03" db="EMBL/GenBank/DDBJ databases">
        <title>The Genome Sequence of Phialophora europaea CBS 101466.</title>
        <authorList>
            <consortium name="The Broad Institute Genomics Platform"/>
            <person name="Cuomo C."/>
            <person name="de Hoog S."/>
            <person name="Gorbushina A."/>
            <person name="Walker B."/>
            <person name="Young S.K."/>
            <person name="Zeng Q."/>
            <person name="Gargeya S."/>
            <person name="Fitzgerald M."/>
            <person name="Haas B."/>
            <person name="Abouelleil A."/>
            <person name="Allen A.W."/>
            <person name="Alvarado L."/>
            <person name="Arachchi H.M."/>
            <person name="Berlin A.M."/>
            <person name="Chapman S.B."/>
            <person name="Gainer-Dewar J."/>
            <person name="Goldberg J."/>
            <person name="Griggs A."/>
            <person name="Gujja S."/>
            <person name="Hansen M."/>
            <person name="Howarth C."/>
            <person name="Imamovic A."/>
            <person name="Ireland A."/>
            <person name="Larimer J."/>
            <person name="McCowan C."/>
            <person name="Murphy C."/>
            <person name="Pearson M."/>
            <person name="Poon T.W."/>
            <person name="Priest M."/>
            <person name="Roberts A."/>
            <person name="Saif S."/>
            <person name="Shea T."/>
            <person name="Sisk P."/>
            <person name="Sykes S."/>
            <person name="Wortman J."/>
            <person name="Nusbaum C."/>
            <person name="Birren B."/>
        </authorList>
    </citation>
    <scope>NUCLEOTIDE SEQUENCE [LARGE SCALE GENOMIC DNA]</scope>
    <source>
        <strain evidence="10 11">CBS 101466</strain>
    </source>
</reference>
<feature type="transmembrane region" description="Helical" evidence="8">
    <location>
        <begin position="461"/>
        <end position="486"/>
    </location>
</feature>
<dbReference type="InterPro" id="IPR050814">
    <property type="entry name" value="Myo-inositol_Transporter"/>
</dbReference>
<evidence type="ECO:0000313" key="10">
    <source>
        <dbReference type="EMBL" id="ETN38614.1"/>
    </source>
</evidence>
<dbReference type="OrthoDB" id="6339427at2759"/>
<dbReference type="InParanoid" id="W2RSB5"/>
<evidence type="ECO:0000256" key="8">
    <source>
        <dbReference type="SAM" id="Phobius"/>
    </source>
</evidence>
<keyword evidence="5 8" id="KW-1133">Transmembrane helix</keyword>
<dbReference type="RefSeq" id="XP_008719203.1">
    <property type="nucleotide sequence ID" value="XM_008720981.1"/>
</dbReference>
<dbReference type="InterPro" id="IPR036259">
    <property type="entry name" value="MFS_trans_sf"/>
</dbReference>
<proteinExistence type="inferred from homology"/>
<sequence>MAHKIKRYQLDNPLFHHYSNIDVAARAFAKEIDADEELCIKAARIACDPPTWDSVEGRTEVESRALRDEREQGFFQQPKALKIAIITLCFSAMVQGWIQSVINGANQTLPEYFGWKLDEPGAPGQPGEHRWVNNGPAIWKFAGINAITYLTAGIFGCWVSDPLQSSLLGRRGAIFASACLCVMASIGAASVQKSHWWHLLIWRALLGLGLGAKASVTPIFGAEISPNHLRGTLLMNWQLFDALGIFCGFSANLIFYWTDRLAWRFQIASACIPAGCLIVLIWTIPESPRWLLKKGKGPEAFAALCALRQTPLQAATELFFANAQIQKEIDYMRRRATKGDTNYWSRILQLFLNDRTRRSAVAATVVMFGQQLCGVNVLAFYSTVFIQDINGQSTRNVRALWLSWGLGLANFLFTFPAYWWIDKYGRRFLLLATYPGMIVSLFAACLSFLGDAGSAADDKRIIRVCFFIFLFILFYSLGQGPVAFAYSAEVFPLWNREAGMSLAVFVNLTGAGLLTLFVPRAQVSSKTYTQSGSSQGVQTTDEDGADPAWLSRQATLVGVFVGFCTLSFILVYLFVPETKLATTREDNRRTLNYISLEELNQIFLVRTHECIHYYIGHVAWGTLNNFLYRFGLRKEKVIIEESMHYWVKDGLKRKKQKQAQNETTQAKADSSETETSDEKAEQGGGQAVHVENRSSRGTSPTVEDDDVIQRAPSSTGLPQVSDTGGSLDFKVEDKATSTT</sequence>
<dbReference type="InterPro" id="IPR020846">
    <property type="entry name" value="MFS_dom"/>
</dbReference>
<feature type="transmembrane region" description="Helical" evidence="8">
    <location>
        <begin position="196"/>
        <end position="216"/>
    </location>
</feature>
<evidence type="ECO:0000256" key="3">
    <source>
        <dbReference type="ARBA" id="ARBA00022448"/>
    </source>
</evidence>
<feature type="transmembrane region" description="Helical" evidence="8">
    <location>
        <begin position="360"/>
        <end position="381"/>
    </location>
</feature>
<keyword evidence="3" id="KW-0813">Transport</keyword>
<feature type="transmembrane region" description="Helical" evidence="8">
    <location>
        <begin position="80"/>
        <end position="98"/>
    </location>
</feature>
<dbReference type="HOGENOM" id="CLU_001265_43_5_1"/>
<keyword evidence="4 8" id="KW-0812">Transmembrane</keyword>
<evidence type="ECO:0000313" key="11">
    <source>
        <dbReference type="Proteomes" id="UP000030752"/>
    </source>
</evidence>
<dbReference type="GeneID" id="19973990"/>
<evidence type="ECO:0000256" key="4">
    <source>
        <dbReference type="ARBA" id="ARBA00022692"/>
    </source>
</evidence>
<accession>W2RSB5</accession>
<feature type="transmembrane region" description="Helical" evidence="8">
    <location>
        <begin position="263"/>
        <end position="284"/>
    </location>
</feature>
<comment type="similarity">
    <text evidence="2">Belongs to the major facilitator superfamily. Sugar transporter (TC 2.A.1.1) family.</text>
</comment>
<feature type="compositionally biased region" description="Basic and acidic residues" evidence="7">
    <location>
        <begin position="729"/>
        <end position="739"/>
    </location>
</feature>
<evidence type="ECO:0000256" key="7">
    <source>
        <dbReference type="SAM" id="MobiDB-lite"/>
    </source>
</evidence>
<evidence type="ECO:0000256" key="1">
    <source>
        <dbReference type="ARBA" id="ARBA00004141"/>
    </source>
</evidence>
<dbReference type="EMBL" id="KB822722">
    <property type="protein sequence ID" value="ETN38614.1"/>
    <property type="molecule type" value="Genomic_DNA"/>
</dbReference>
<dbReference type="Proteomes" id="UP000030752">
    <property type="component" value="Unassembled WGS sequence"/>
</dbReference>
<organism evidence="10 11">
    <name type="scientific">Cyphellophora europaea (strain CBS 101466)</name>
    <name type="common">Phialophora europaea</name>
    <dbReference type="NCBI Taxonomy" id="1220924"/>
    <lineage>
        <taxon>Eukaryota</taxon>
        <taxon>Fungi</taxon>
        <taxon>Dikarya</taxon>
        <taxon>Ascomycota</taxon>
        <taxon>Pezizomycotina</taxon>
        <taxon>Eurotiomycetes</taxon>
        <taxon>Chaetothyriomycetidae</taxon>
        <taxon>Chaetothyriales</taxon>
        <taxon>Cyphellophoraceae</taxon>
        <taxon>Cyphellophora</taxon>
    </lineage>
</organism>
<gene>
    <name evidence="10" type="ORF">HMPREF1541_06651</name>
</gene>
<feature type="transmembrane region" description="Helical" evidence="8">
    <location>
        <begin position="172"/>
        <end position="190"/>
    </location>
</feature>
<feature type="region of interest" description="Disordered" evidence="7">
    <location>
        <begin position="656"/>
        <end position="739"/>
    </location>
</feature>
<evidence type="ECO:0000259" key="9">
    <source>
        <dbReference type="PROSITE" id="PS50850"/>
    </source>
</evidence>
<dbReference type="InterPro" id="IPR003663">
    <property type="entry name" value="Sugar/inositol_transpt"/>
</dbReference>
<feature type="transmembrane region" description="Helical" evidence="8">
    <location>
        <begin position="498"/>
        <end position="518"/>
    </location>
</feature>
<evidence type="ECO:0000256" key="6">
    <source>
        <dbReference type="ARBA" id="ARBA00023136"/>
    </source>
</evidence>
<evidence type="ECO:0000256" key="2">
    <source>
        <dbReference type="ARBA" id="ARBA00010992"/>
    </source>
</evidence>
<evidence type="ECO:0000256" key="5">
    <source>
        <dbReference type="ARBA" id="ARBA00022989"/>
    </source>
</evidence>
<feature type="transmembrane region" description="Helical" evidence="8">
    <location>
        <begin position="428"/>
        <end position="449"/>
    </location>
</feature>
<dbReference type="GO" id="GO:0022857">
    <property type="term" value="F:transmembrane transporter activity"/>
    <property type="evidence" value="ECO:0007669"/>
    <property type="project" value="InterPro"/>
</dbReference>
<keyword evidence="11" id="KW-1185">Reference proteome</keyword>
<comment type="subcellular location">
    <subcellularLocation>
        <location evidence="1">Membrane</location>
        <topology evidence="1">Multi-pass membrane protein</topology>
    </subcellularLocation>
</comment>
<dbReference type="PANTHER" id="PTHR48020">
    <property type="entry name" value="PROTON MYO-INOSITOL COTRANSPORTER"/>
    <property type="match status" value="1"/>
</dbReference>
<protein>
    <recommendedName>
        <fullName evidence="9">Major facilitator superfamily (MFS) profile domain-containing protein</fullName>
    </recommendedName>
</protein>
<keyword evidence="6 8" id="KW-0472">Membrane</keyword>
<dbReference type="AlphaFoldDB" id="W2RSB5"/>
<feature type="compositionally biased region" description="Polar residues" evidence="7">
    <location>
        <begin position="711"/>
        <end position="724"/>
    </location>
</feature>
<dbReference type="InterPro" id="IPR005828">
    <property type="entry name" value="MFS_sugar_transport-like"/>
</dbReference>
<dbReference type="SUPFAM" id="SSF103473">
    <property type="entry name" value="MFS general substrate transporter"/>
    <property type="match status" value="1"/>
</dbReference>
<feature type="transmembrane region" description="Helical" evidence="8">
    <location>
        <begin position="237"/>
        <end position="257"/>
    </location>
</feature>
<feature type="transmembrane region" description="Helical" evidence="8">
    <location>
        <begin position="554"/>
        <end position="575"/>
    </location>
</feature>
<feature type="domain" description="Major facilitator superfamily (MFS) profile" evidence="9">
    <location>
        <begin position="84"/>
        <end position="579"/>
    </location>
</feature>
<dbReference type="InterPro" id="IPR005829">
    <property type="entry name" value="Sugar_transporter_CS"/>
</dbReference>
<dbReference type="PROSITE" id="PS50850">
    <property type="entry name" value="MFS"/>
    <property type="match status" value="1"/>
</dbReference>
<dbReference type="eggNOG" id="KOG0254">
    <property type="taxonomic scope" value="Eukaryota"/>
</dbReference>